<comment type="similarity">
    <text evidence="2">Belongs to the SLC12A transporter family.</text>
</comment>
<feature type="coiled-coil region" evidence="7">
    <location>
        <begin position="752"/>
        <end position="840"/>
    </location>
</feature>
<dbReference type="RefSeq" id="WP_072909329.1">
    <property type="nucleotide sequence ID" value="NZ_FQZT01000011.1"/>
</dbReference>
<feature type="transmembrane region" description="Helical" evidence="8">
    <location>
        <begin position="96"/>
        <end position="120"/>
    </location>
</feature>
<dbReference type="FunFam" id="1.20.1740.10:FF:000013">
    <property type="entry name" value="Solute carrier family 12 member"/>
    <property type="match status" value="1"/>
</dbReference>
<dbReference type="GO" id="GO:0015377">
    <property type="term" value="F:chloride:monoatomic cation symporter activity"/>
    <property type="evidence" value="ECO:0007669"/>
    <property type="project" value="InterPro"/>
</dbReference>
<accession>A0A1M6KQA1</accession>
<reference evidence="11 12" key="1">
    <citation type="submission" date="2016-11" db="EMBL/GenBank/DDBJ databases">
        <authorList>
            <person name="Jaros S."/>
            <person name="Januszkiewicz K."/>
            <person name="Wedrychowicz H."/>
        </authorList>
    </citation>
    <scope>NUCLEOTIDE SEQUENCE [LARGE SCALE GENOMIC DNA]</scope>
    <source>
        <strain evidence="11 12">DSM 5091</strain>
    </source>
</reference>
<feature type="domain" description="SLC12A transporter C-terminal" evidence="10">
    <location>
        <begin position="477"/>
        <end position="597"/>
    </location>
</feature>
<dbReference type="Pfam" id="PF03522">
    <property type="entry name" value="SLC12"/>
    <property type="match status" value="1"/>
</dbReference>
<dbReference type="InterPro" id="IPR004842">
    <property type="entry name" value="SLC12A_fam"/>
</dbReference>
<dbReference type="Pfam" id="PF00324">
    <property type="entry name" value="AA_permease"/>
    <property type="match status" value="1"/>
</dbReference>
<dbReference type="PANTHER" id="PTHR11827">
    <property type="entry name" value="SOLUTE CARRIER FAMILY 12, CATION COTRANSPORTERS"/>
    <property type="match status" value="1"/>
</dbReference>
<dbReference type="EMBL" id="FQZT01000011">
    <property type="protein sequence ID" value="SHJ61158.1"/>
    <property type="molecule type" value="Genomic_DNA"/>
</dbReference>
<feature type="domain" description="Amino acid permease/ SLC12A" evidence="9">
    <location>
        <begin position="23"/>
        <end position="467"/>
    </location>
</feature>
<evidence type="ECO:0000259" key="9">
    <source>
        <dbReference type="Pfam" id="PF00324"/>
    </source>
</evidence>
<protein>
    <submittedName>
        <fullName evidence="11">Transporter, cation-chloride cotransporter (CCC) family</fullName>
    </submittedName>
</protein>
<name>A0A1M6KQA1_MALRU</name>
<dbReference type="Gene3D" id="1.20.1740.10">
    <property type="entry name" value="Amino acid/polyamine transporter I"/>
    <property type="match status" value="1"/>
</dbReference>
<feature type="transmembrane region" description="Helical" evidence="8">
    <location>
        <begin position="329"/>
        <end position="345"/>
    </location>
</feature>
<dbReference type="STRING" id="1122189.SAMN02745165_02760"/>
<comment type="subcellular location">
    <subcellularLocation>
        <location evidence="1">Membrane</location>
        <topology evidence="1">Multi-pass membrane protein</topology>
    </subcellularLocation>
</comment>
<evidence type="ECO:0000256" key="1">
    <source>
        <dbReference type="ARBA" id="ARBA00004141"/>
    </source>
</evidence>
<dbReference type="OrthoDB" id="3181223at2"/>
<sequence length="853" mass="93208">MQNTQEGLEKGQPAKKLGTFAGVFTPSILTILGIILFMRLGYVVGAAGLWQALLILFIANSISVLTSISLSAIATNLTVRGGGDYYLISRTLGLEFGGALGLVLFLAQAVSIGFYCMGFGEVVAGLFGASHVAAQLIALLAISGLFILAWKGADWATRFQYVVMVILGLALLSFFVGGLQSWNSHLLNQNWTPAADSPGFWVLFAVFFPAVTGFTQGVSMSGDLEEPGKSLPLGTFLAVGVSILVYFAAAFIFAGNLPQEALTVDYLAMNRVAFISLLISVGVFAATLSSAMASFLGAPRILQSLASDKIFPFLNFFAKGAGPQNNPQRAVLLAGVIAVATVALGDLNLIAGVVAMFFLISYGLLNYATYFEARAASPSFRPRFKWFNQHASLAGALVCLAAMLAIDWKSGALAVAVLFILYQYLQHTVPQSRWADSRRSYHLQQVRENLLKISREPEHPRDWRPQILAYSDSRERRKRLLMFSNWLVGKSGLTTLVRVVEGRGAQRSLKKHEAENELYKDIVDSGVPAFPLVVAATTFEIGNPLLLQAFGFGPLKANTLLLNFHSSYSQQFFSEQRNNFGRNLRAALRLGYNLVVLDGQDDEWSHIDALAAESRRVDVWYQSGNSGSLMLLLGHLLTRTEYWQQAQLRVVTPVQNDDREATQETLKKELELARIEAVIDVADDCRAATVVQNSADASLVLLPLHLKGGQIVDSEGGMVERLLQQLPLVALVVAAQEIDLDAEPEEGVAGLLAEAEDALTAARSRLQKADKEVQEQNQLIEASLEKMLAASEESDNQTLANIHAELHQLRSQLDKMTRHSAKAEVKVEHEKLRVERLREEHRLGASSPEGKMD</sequence>
<evidence type="ECO:0000256" key="7">
    <source>
        <dbReference type="SAM" id="Coils"/>
    </source>
</evidence>
<dbReference type="InterPro" id="IPR004841">
    <property type="entry name" value="AA-permease/SLC12A_dom"/>
</dbReference>
<evidence type="ECO:0000256" key="6">
    <source>
        <dbReference type="ARBA" id="ARBA00023136"/>
    </source>
</evidence>
<dbReference type="PANTHER" id="PTHR11827:SF72">
    <property type="entry name" value="GH08340P"/>
    <property type="match status" value="1"/>
</dbReference>
<feature type="transmembrane region" description="Helical" evidence="8">
    <location>
        <begin position="199"/>
        <end position="219"/>
    </location>
</feature>
<feature type="transmembrane region" description="Helical" evidence="8">
    <location>
        <begin position="391"/>
        <end position="422"/>
    </location>
</feature>
<evidence type="ECO:0000313" key="12">
    <source>
        <dbReference type="Proteomes" id="UP000184171"/>
    </source>
</evidence>
<feature type="transmembrane region" description="Helical" evidence="8">
    <location>
        <begin position="351"/>
        <end position="370"/>
    </location>
</feature>
<keyword evidence="5 8" id="KW-1133">Transmembrane helix</keyword>
<gene>
    <name evidence="11" type="ORF">SAMN02745165_02760</name>
</gene>
<keyword evidence="7" id="KW-0175">Coiled coil</keyword>
<dbReference type="GO" id="GO:0016020">
    <property type="term" value="C:membrane"/>
    <property type="evidence" value="ECO:0007669"/>
    <property type="project" value="UniProtKB-SubCell"/>
</dbReference>
<evidence type="ECO:0000313" key="11">
    <source>
        <dbReference type="EMBL" id="SHJ61158.1"/>
    </source>
</evidence>
<evidence type="ECO:0000256" key="5">
    <source>
        <dbReference type="ARBA" id="ARBA00022989"/>
    </source>
</evidence>
<feature type="transmembrane region" description="Helical" evidence="8">
    <location>
        <begin position="161"/>
        <end position="179"/>
    </location>
</feature>
<feature type="transmembrane region" description="Helical" evidence="8">
    <location>
        <begin position="20"/>
        <end position="42"/>
    </location>
</feature>
<evidence type="ECO:0000259" key="10">
    <source>
        <dbReference type="Pfam" id="PF03522"/>
    </source>
</evidence>
<keyword evidence="4 8" id="KW-0812">Transmembrane</keyword>
<keyword evidence="3" id="KW-0813">Transport</keyword>
<dbReference type="AlphaFoldDB" id="A0A1M6KQA1"/>
<keyword evidence="6 8" id="KW-0472">Membrane</keyword>
<feature type="transmembrane region" description="Helical" evidence="8">
    <location>
        <begin position="126"/>
        <end position="149"/>
    </location>
</feature>
<feature type="transmembrane region" description="Helical" evidence="8">
    <location>
        <begin position="48"/>
        <end position="75"/>
    </location>
</feature>
<evidence type="ECO:0000256" key="2">
    <source>
        <dbReference type="ARBA" id="ARBA00010593"/>
    </source>
</evidence>
<organism evidence="11 12">
    <name type="scientific">Malonomonas rubra DSM 5091</name>
    <dbReference type="NCBI Taxonomy" id="1122189"/>
    <lineage>
        <taxon>Bacteria</taxon>
        <taxon>Pseudomonadati</taxon>
        <taxon>Thermodesulfobacteriota</taxon>
        <taxon>Desulfuromonadia</taxon>
        <taxon>Desulfuromonadales</taxon>
        <taxon>Geopsychrobacteraceae</taxon>
        <taxon>Malonomonas</taxon>
    </lineage>
</organism>
<dbReference type="InterPro" id="IPR018491">
    <property type="entry name" value="SLC12_C"/>
</dbReference>
<feature type="transmembrane region" description="Helical" evidence="8">
    <location>
        <begin position="274"/>
        <end position="296"/>
    </location>
</feature>
<dbReference type="Proteomes" id="UP000184171">
    <property type="component" value="Unassembled WGS sequence"/>
</dbReference>
<proteinExistence type="inferred from homology"/>
<evidence type="ECO:0000256" key="4">
    <source>
        <dbReference type="ARBA" id="ARBA00022692"/>
    </source>
</evidence>
<feature type="transmembrane region" description="Helical" evidence="8">
    <location>
        <begin position="231"/>
        <end position="254"/>
    </location>
</feature>
<keyword evidence="12" id="KW-1185">Reference proteome</keyword>
<evidence type="ECO:0000256" key="3">
    <source>
        <dbReference type="ARBA" id="ARBA00022448"/>
    </source>
</evidence>
<evidence type="ECO:0000256" key="8">
    <source>
        <dbReference type="SAM" id="Phobius"/>
    </source>
</evidence>